<comment type="caution">
    <text evidence="8">The sequence shown here is derived from an EMBL/GenBank/DDBJ whole genome shotgun (WGS) entry which is preliminary data.</text>
</comment>
<dbReference type="EMBL" id="AOGT01002515">
    <property type="protein sequence ID" value="EMG45364.1"/>
    <property type="molecule type" value="Genomic_DNA"/>
</dbReference>
<keyword evidence="2" id="KW-0479">Metal-binding</keyword>
<dbReference type="PANTHER" id="PTHR23226">
    <property type="entry name" value="ZINC FINGER AND SCAN DOMAIN-CONTAINING"/>
    <property type="match status" value="1"/>
</dbReference>
<evidence type="ECO:0000313" key="8">
    <source>
        <dbReference type="EMBL" id="EMG45364.1"/>
    </source>
</evidence>
<keyword evidence="3" id="KW-0677">Repeat</keyword>
<keyword evidence="9" id="KW-1185">Reference proteome</keyword>
<dbReference type="Pfam" id="PF00096">
    <property type="entry name" value="zf-C2H2"/>
    <property type="match status" value="1"/>
</dbReference>
<feature type="domain" description="C2H2-type" evidence="7">
    <location>
        <begin position="65"/>
        <end position="84"/>
    </location>
</feature>
<evidence type="ECO:0000256" key="6">
    <source>
        <dbReference type="ARBA" id="ARBA00023242"/>
    </source>
</evidence>
<evidence type="ECO:0000256" key="3">
    <source>
        <dbReference type="ARBA" id="ARBA00022737"/>
    </source>
</evidence>
<dbReference type="Gene3D" id="3.30.160.60">
    <property type="entry name" value="Classic Zinc Finger"/>
    <property type="match status" value="1"/>
</dbReference>
<name>M3JSX6_CANMX</name>
<dbReference type="AlphaFoldDB" id="M3JSX6"/>
<dbReference type="GO" id="GO:0000981">
    <property type="term" value="F:DNA-binding transcription factor activity, RNA polymerase II-specific"/>
    <property type="evidence" value="ECO:0007669"/>
    <property type="project" value="TreeGrafter"/>
</dbReference>
<evidence type="ECO:0000256" key="4">
    <source>
        <dbReference type="ARBA" id="ARBA00022771"/>
    </source>
</evidence>
<dbReference type="HOGENOM" id="CLU_933822_0_0_1"/>
<dbReference type="GO" id="GO:0008270">
    <property type="term" value="F:zinc ion binding"/>
    <property type="evidence" value="ECO:0007669"/>
    <property type="project" value="UniProtKB-KW"/>
</dbReference>
<sequence>MKNGKFLQAIMSQEPTNSVPNYLLTVPENINGVIACEYPWCIKSSGSIDEHHQHVTCHFKGARPFVCLGCGTGFKDKSALKAHASKPKVSTCWVKKMLEIGLPTFRIEPDNSEVSFPLSSTEESRREYNLSLNHTQLQPKRFVCLQCWSAFSQRVNVISHVHSKACNGKANRRFLKYWNKDGKPKRYLCLKVATNFDSFYKFHSEEVDQYYHKPPSIKRDTYPWMCLGCGRCFTCYDKLLKHLNLGSSTRGFLCKVNSFPRPIQDGVHFSFRKTNLLKMILLSKEEIKAINVNLDKAM</sequence>
<dbReference type="GO" id="GO:0000978">
    <property type="term" value="F:RNA polymerase II cis-regulatory region sequence-specific DNA binding"/>
    <property type="evidence" value="ECO:0007669"/>
    <property type="project" value="TreeGrafter"/>
</dbReference>
<dbReference type="InterPro" id="IPR013087">
    <property type="entry name" value="Znf_C2H2_type"/>
</dbReference>
<comment type="subcellular location">
    <subcellularLocation>
        <location evidence="1">Nucleus</location>
    </subcellularLocation>
</comment>
<keyword evidence="6" id="KW-0539">Nucleus</keyword>
<dbReference type="STRING" id="1245528.M3JSX6"/>
<dbReference type="PANTHER" id="PTHR23226:SF416">
    <property type="entry name" value="FI01424P"/>
    <property type="match status" value="1"/>
</dbReference>
<accession>M3JSX6</accession>
<dbReference type="Proteomes" id="UP000011777">
    <property type="component" value="Unassembled WGS sequence"/>
</dbReference>
<proteinExistence type="predicted"/>
<evidence type="ECO:0000256" key="1">
    <source>
        <dbReference type="ARBA" id="ARBA00004123"/>
    </source>
</evidence>
<evidence type="ECO:0000256" key="2">
    <source>
        <dbReference type="ARBA" id="ARBA00022723"/>
    </source>
</evidence>
<organism evidence="8 9">
    <name type="scientific">Candida maltosa (strain Xu316)</name>
    <name type="common">Yeast</name>
    <dbReference type="NCBI Taxonomy" id="1245528"/>
    <lineage>
        <taxon>Eukaryota</taxon>
        <taxon>Fungi</taxon>
        <taxon>Dikarya</taxon>
        <taxon>Ascomycota</taxon>
        <taxon>Saccharomycotina</taxon>
        <taxon>Pichiomycetes</taxon>
        <taxon>Debaryomycetaceae</taxon>
        <taxon>Candida/Lodderomyces clade</taxon>
        <taxon>Candida</taxon>
    </lineage>
</organism>
<evidence type="ECO:0000313" key="9">
    <source>
        <dbReference type="Proteomes" id="UP000011777"/>
    </source>
</evidence>
<evidence type="ECO:0000256" key="5">
    <source>
        <dbReference type="ARBA" id="ARBA00022833"/>
    </source>
</evidence>
<dbReference type="GO" id="GO:0005634">
    <property type="term" value="C:nucleus"/>
    <property type="evidence" value="ECO:0007669"/>
    <property type="project" value="UniProtKB-SubCell"/>
</dbReference>
<reference evidence="8 9" key="1">
    <citation type="submission" date="2013-02" db="EMBL/GenBank/DDBJ databases">
        <title>Genome sequence of Candida maltosa Xu316, a potential industrial strain for xylitol and ethanol production.</title>
        <authorList>
            <person name="Yu J."/>
            <person name="Wang Q."/>
            <person name="Geng X."/>
            <person name="Bao W."/>
            <person name="He P."/>
            <person name="Cai J."/>
        </authorList>
    </citation>
    <scope>NUCLEOTIDE SEQUENCE [LARGE SCALE GENOMIC DNA]</scope>
    <source>
        <strain evidence="9">Xu316</strain>
    </source>
</reference>
<keyword evidence="4" id="KW-0863">Zinc-finger</keyword>
<gene>
    <name evidence="8" type="ORF">G210_4456</name>
</gene>
<dbReference type="OrthoDB" id="6077919at2759"/>
<keyword evidence="5" id="KW-0862">Zinc</keyword>
<evidence type="ECO:0000259" key="7">
    <source>
        <dbReference type="Pfam" id="PF00096"/>
    </source>
</evidence>
<protein>
    <recommendedName>
        <fullName evidence="7">C2H2-type domain-containing protein</fullName>
    </recommendedName>
</protein>